<keyword evidence="2" id="KW-0129">CBS domain</keyword>
<keyword evidence="6" id="KW-1185">Reference proteome</keyword>
<evidence type="ECO:0000256" key="3">
    <source>
        <dbReference type="SAM" id="MobiDB-lite"/>
    </source>
</evidence>
<evidence type="ECO:0000256" key="1">
    <source>
        <dbReference type="ARBA" id="ARBA00022500"/>
    </source>
</evidence>
<name>A0LDM8_MAGMM</name>
<dbReference type="Gene3D" id="3.40.1550.10">
    <property type="entry name" value="CheC-like"/>
    <property type="match status" value="1"/>
</dbReference>
<feature type="domain" description="CBS" evidence="4">
    <location>
        <begin position="362"/>
        <end position="420"/>
    </location>
</feature>
<dbReference type="HOGENOM" id="CLU_551860_0_0_5"/>
<dbReference type="SUPFAM" id="SSF103039">
    <property type="entry name" value="CheC-like"/>
    <property type="match status" value="1"/>
</dbReference>
<dbReference type="SMART" id="SM00116">
    <property type="entry name" value="CBS"/>
    <property type="match status" value="2"/>
</dbReference>
<dbReference type="PROSITE" id="PS51371">
    <property type="entry name" value="CBS"/>
    <property type="match status" value="2"/>
</dbReference>
<feature type="compositionally biased region" description="Low complexity" evidence="3">
    <location>
        <begin position="205"/>
        <end position="254"/>
    </location>
</feature>
<dbReference type="RefSeq" id="WP_011715127.1">
    <property type="nucleotide sequence ID" value="NC_008576.1"/>
</dbReference>
<dbReference type="KEGG" id="mgm:Mmc1_3586"/>
<reference evidence="5 6" key="2">
    <citation type="journal article" date="2012" name="Int. J. Syst. Evol. Microbiol.">
        <title>Magnetococcus marinus gen. nov., sp. nov., a marine, magnetotactic bacterium that represents a novel lineage (Magnetococcaceae fam. nov.; Magnetococcales ord. nov.) at the base of the Alphaproteobacteria.</title>
        <authorList>
            <person name="Bazylinski D.A."/>
            <person name="Williams T.J."/>
            <person name="Lefevre C.T."/>
            <person name="Berg R.J."/>
            <person name="Zhang C.L."/>
            <person name="Bowser S.S."/>
            <person name="Dean A.J."/>
            <person name="Beveridge T.J."/>
        </authorList>
    </citation>
    <scope>NUCLEOTIDE SEQUENCE [LARGE SCALE GENOMIC DNA]</scope>
    <source>
        <strain evidence="6">ATCC BAA-1437 / JCM 17883 / MC-1</strain>
    </source>
</reference>
<sequence length="494" mass="52869">MSDDKALKKLRPFVLSFFNRLTNDMNMLTGASVSCNLVDSQILRGLEEIDEVFELDKSVARSVEDGTGAGDAYICFDLATSIALAGYMMMMGEGVIKEQVKKRIYTEEIQEGFQEVANQLVGAFNDLVEEKAAGAHMLLKLPTERISYGQHPKGMEDGRSYAVFTANIQVGDFEPVPSKWLFSRDLTKLLVGVTMDATDEEKLADAQQSSGAAAAGSDAAAPSVAAENAAPPEPPASTADGLSADGLSAGADDLGLGGGDESLSFDDHLNDGFELGAESANFSPDAGDDTFAMLTGGSSGRSSAQVSGAAGDAQGYASARAEGAEGSESLPDFMREPMPKHGYSENDGLPNPTIPGSVQQVMSEAPFTLKETDRVIKAINAMRRDGYKFIGIDNREGKLIRVLSTGDIRHLMGPFFGTKSLTKRDKVIYTVPLGKLNTKQDMVAISIDGSVAEAADLVTKYRLRALPVLSRQGVLRGFVTTHSLLDFFRRKRQM</sequence>
<feature type="compositionally biased region" description="Basic and acidic residues" evidence="3">
    <location>
        <begin position="333"/>
        <end position="344"/>
    </location>
</feature>
<evidence type="ECO:0000256" key="2">
    <source>
        <dbReference type="PROSITE-ProRule" id="PRU00703"/>
    </source>
</evidence>
<dbReference type="SUPFAM" id="SSF54631">
    <property type="entry name" value="CBS-domain pair"/>
    <property type="match status" value="1"/>
</dbReference>
<feature type="compositionally biased region" description="Low complexity" evidence="3">
    <location>
        <begin position="315"/>
        <end position="329"/>
    </location>
</feature>
<dbReference type="InterPro" id="IPR000644">
    <property type="entry name" value="CBS_dom"/>
</dbReference>
<dbReference type="Pfam" id="PF00571">
    <property type="entry name" value="CBS"/>
    <property type="match status" value="2"/>
</dbReference>
<protein>
    <submittedName>
        <fullName evidence="5">CBS domain containing protein</fullName>
    </submittedName>
</protein>
<feature type="region of interest" description="Disordered" evidence="3">
    <location>
        <begin position="293"/>
        <end position="354"/>
    </location>
</feature>
<dbReference type="eggNOG" id="COG0517">
    <property type="taxonomic scope" value="Bacteria"/>
</dbReference>
<keyword evidence="1" id="KW-0145">Chemotaxis</keyword>
<evidence type="ECO:0000313" key="6">
    <source>
        <dbReference type="Proteomes" id="UP000002586"/>
    </source>
</evidence>
<dbReference type="Proteomes" id="UP000002586">
    <property type="component" value="Chromosome"/>
</dbReference>
<dbReference type="InterPro" id="IPR028976">
    <property type="entry name" value="CheC-like_sf"/>
</dbReference>
<dbReference type="OrthoDB" id="8477845at2"/>
<accession>A0LDM8</accession>
<dbReference type="EMBL" id="CP000471">
    <property type="protein sequence ID" value="ABK46071.1"/>
    <property type="molecule type" value="Genomic_DNA"/>
</dbReference>
<evidence type="ECO:0000259" key="4">
    <source>
        <dbReference type="PROSITE" id="PS51371"/>
    </source>
</evidence>
<dbReference type="InterPro" id="IPR046342">
    <property type="entry name" value="CBS_dom_sf"/>
</dbReference>
<evidence type="ECO:0000313" key="5">
    <source>
        <dbReference type="EMBL" id="ABK46071.1"/>
    </source>
</evidence>
<proteinExistence type="predicted"/>
<dbReference type="AlphaFoldDB" id="A0LDM8"/>
<organism evidence="5 6">
    <name type="scientific">Magnetococcus marinus (strain ATCC BAA-1437 / JCM 17883 / MC-1)</name>
    <dbReference type="NCBI Taxonomy" id="156889"/>
    <lineage>
        <taxon>Bacteria</taxon>
        <taxon>Pseudomonadati</taxon>
        <taxon>Pseudomonadota</taxon>
        <taxon>Magnetococcia</taxon>
        <taxon>Magnetococcales</taxon>
        <taxon>Magnetococcaceae</taxon>
        <taxon>Magnetococcus</taxon>
    </lineage>
</organism>
<dbReference type="GO" id="GO:0006935">
    <property type="term" value="P:chemotaxis"/>
    <property type="evidence" value="ECO:0007669"/>
    <property type="project" value="UniProtKB-KW"/>
</dbReference>
<dbReference type="Gene3D" id="3.10.580.10">
    <property type="entry name" value="CBS-domain"/>
    <property type="match status" value="1"/>
</dbReference>
<feature type="region of interest" description="Disordered" evidence="3">
    <location>
        <begin position="202"/>
        <end position="265"/>
    </location>
</feature>
<reference evidence="6" key="1">
    <citation type="journal article" date="2009" name="Appl. Environ. Microbiol.">
        <title>Complete genome sequence of the chemolithoautotrophic marine magnetotactic coccus strain MC-1.</title>
        <authorList>
            <person name="Schubbe S."/>
            <person name="Williams T.J."/>
            <person name="Xie G."/>
            <person name="Kiss H.E."/>
            <person name="Brettin T.S."/>
            <person name="Martinez D."/>
            <person name="Ross C.A."/>
            <person name="Schuler D."/>
            <person name="Cox B.L."/>
            <person name="Nealson K.H."/>
            <person name="Bazylinski D.A."/>
        </authorList>
    </citation>
    <scope>NUCLEOTIDE SEQUENCE [LARGE SCALE GENOMIC DNA]</scope>
    <source>
        <strain evidence="6">ATCC BAA-1437 / JCM 17883 / MC-1</strain>
    </source>
</reference>
<dbReference type="PROSITE" id="PS51257">
    <property type="entry name" value="PROKAR_LIPOPROTEIN"/>
    <property type="match status" value="1"/>
</dbReference>
<gene>
    <name evidence="5" type="ordered locus">Mmc1_3586</name>
</gene>
<feature type="domain" description="CBS" evidence="4">
    <location>
        <begin position="437"/>
        <end position="494"/>
    </location>
</feature>
<dbReference type="CDD" id="cd02205">
    <property type="entry name" value="CBS_pair_SF"/>
    <property type="match status" value="1"/>
</dbReference>